<dbReference type="PROSITE" id="PS01116">
    <property type="entry name" value="XANTH_URACIL_PERMASE"/>
    <property type="match status" value="1"/>
</dbReference>
<feature type="transmembrane region" description="Helical" evidence="8">
    <location>
        <begin position="12"/>
        <end position="33"/>
    </location>
</feature>
<dbReference type="InterPro" id="IPR006043">
    <property type="entry name" value="NCS2"/>
</dbReference>
<evidence type="ECO:0000256" key="6">
    <source>
        <dbReference type="ARBA" id="ARBA00022989"/>
    </source>
</evidence>
<protein>
    <submittedName>
        <fullName evidence="9">Nucleobase:cation symporter-2 family protein</fullName>
    </submittedName>
</protein>
<comment type="similarity">
    <text evidence="2">Belongs to the nucleobase:cation symporter-2 (NCS2) (TC 2.A.40) family.</text>
</comment>
<feature type="transmembrane region" description="Helical" evidence="8">
    <location>
        <begin position="372"/>
        <end position="394"/>
    </location>
</feature>
<keyword evidence="10" id="KW-1185">Reference proteome</keyword>
<dbReference type="PANTHER" id="PTHR42810:SF4">
    <property type="entry name" value="URIC ACID TRANSPORTER UACT"/>
    <property type="match status" value="1"/>
</dbReference>
<name>A0ABW4JBH7_9LACO</name>
<evidence type="ECO:0000256" key="3">
    <source>
        <dbReference type="ARBA" id="ARBA00022448"/>
    </source>
</evidence>
<evidence type="ECO:0000256" key="8">
    <source>
        <dbReference type="SAM" id="Phobius"/>
    </source>
</evidence>
<keyword evidence="7 8" id="KW-0472">Membrane</keyword>
<sequence>MPTAEVGNVKAAVLGLQHLLAMYSGAVVVPLLIGGALHFSALQMTYLVSIDIFMCGLATFFQLRSNRFMGIGLPVVLGCAVQAVEPLKMIGAHYSVGTMYGAIIAAGIFVVLIAGWFAKIKRLFPPLVTGTLITVIGLSLIPVAFQNLGGGDMNAKNFGNLTNIGIGFLTIFIILGVSFWGRGFLKSIAVLVGLIIGTLVAAYFGLVSLKPVAEASWFHFPRLFYFGRPQFEWSSIMTMILISLVSMVESTGVYFALGDITKRKLTRDDLKRGYRAEGMAIIFGGLFNTFPYTTFSQNVGLVQLSGIKTRKPVYFAAGFLVLLGLLPKFGAIATIIPDPVLGGAMLVMFGMVAVQGIRMLQNVNFQNDKNLLVVAISIGLGLGVTVQPQIFQFLPNTLQLLFSNGIVMASLAAVLLNLIFNGMGTIDEEAVGLNEDKTDER</sequence>
<evidence type="ECO:0000256" key="1">
    <source>
        <dbReference type="ARBA" id="ARBA00004651"/>
    </source>
</evidence>
<keyword evidence="6 8" id="KW-1133">Transmembrane helix</keyword>
<feature type="transmembrane region" description="Helical" evidence="8">
    <location>
        <begin position="68"/>
        <end position="84"/>
    </location>
</feature>
<dbReference type="NCBIfam" id="NF037981">
    <property type="entry name" value="NCS2_1"/>
    <property type="match status" value="1"/>
</dbReference>
<gene>
    <name evidence="9" type="ORF">ACFQ5M_12700</name>
</gene>
<dbReference type="InterPro" id="IPR017588">
    <property type="entry name" value="UacT-like"/>
</dbReference>
<feature type="transmembrane region" description="Helical" evidence="8">
    <location>
        <begin position="188"/>
        <end position="213"/>
    </location>
</feature>
<feature type="transmembrane region" description="Helical" evidence="8">
    <location>
        <begin position="164"/>
        <end position="181"/>
    </location>
</feature>
<dbReference type="Pfam" id="PF00860">
    <property type="entry name" value="Xan_ur_permease"/>
    <property type="match status" value="1"/>
</dbReference>
<keyword evidence="3" id="KW-0813">Transport</keyword>
<dbReference type="InterPro" id="IPR006042">
    <property type="entry name" value="Xan_ur_permease"/>
</dbReference>
<evidence type="ECO:0000256" key="5">
    <source>
        <dbReference type="ARBA" id="ARBA00022692"/>
    </source>
</evidence>
<feature type="transmembrane region" description="Helical" evidence="8">
    <location>
        <begin position="400"/>
        <end position="420"/>
    </location>
</feature>
<comment type="subcellular location">
    <subcellularLocation>
        <location evidence="1">Cell membrane</location>
        <topology evidence="1">Multi-pass membrane protein</topology>
    </subcellularLocation>
</comment>
<proteinExistence type="inferred from homology"/>
<keyword evidence="4" id="KW-1003">Cell membrane</keyword>
<dbReference type="RefSeq" id="WP_376923130.1">
    <property type="nucleotide sequence ID" value="NZ_JBHTOP010000028.1"/>
</dbReference>
<feature type="transmembrane region" description="Helical" evidence="8">
    <location>
        <begin position="342"/>
        <end position="360"/>
    </location>
</feature>
<accession>A0ABW4JBH7</accession>
<evidence type="ECO:0000313" key="10">
    <source>
        <dbReference type="Proteomes" id="UP001597267"/>
    </source>
</evidence>
<evidence type="ECO:0000313" key="9">
    <source>
        <dbReference type="EMBL" id="MFD1672953.1"/>
    </source>
</evidence>
<feature type="transmembrane region" description="Helical" evidence="8">
    <location>
        <begin position="39"/>
        <end position="61"/>
    </location>
</feature>
<evidence type="ECO:0000256" key="2">
    <source>
        <dbReference type="ARBA" id="ARBA00008821"/>
    </source>
</evidence>
<dbReference type="PANTHER" id="PTHR42810">
    <property type="entry name" value="PURINE PERMEASE C1399.01C-RELATED"/>
    <property type="match status" value="1"/>
</dbReference>
<feature type="transmembrane region" description="Helical" evidence="8">
    <location>
        <begin position="313"/>
        <end position="336"/>
    </location>
</feature>
<comment type="caution">
    <text evidence="9">The sequence shown here is derived from an EMBL/GenBank/DDBJ whole genome shotgun (WGS) entry which is preliminary data.</text>
</comment>
<keyword evidence="5 8" id="KW-0812">Transmembrane</keyword>
<dbReference type="NCBIfam" id="TIGR00801">
    <property type="entry name" value="ncs2"/>
    <property type="match status" value="1"/>
</dbReference>
<dbReference type="EMBL" id="JBHTOP010000028">
    <property type="protein sequence ID" value="MFD1672953.1"/>
    <property type="molecule type" value="Genomic_DNA"/>
</dbReference>
<feature type="transmembrane region" description="Helical" evidence="8">
    <location>
        <begin position="96"/>
        <end position="117"/>
    </location>
</feature>
<organism evidence="9 10">
    <name type="scientific">Agrilactobacillus yilanensis</name>
    <dbReference type="NCBI Taxonomy" id="2485997"/>
    <lineage>
        <taxon>Bacteria</taxon>
        <taxon>Bacillati</taxon>
        <taxon>Bacillota</taxon>
        <taxon>Bacilli</taxon>
        <taxon>Lactobacillales</taxon>
        <taxon>Lactobacillaceae</taxon>
        <taxon>Agrilactobacillus</taxon>
    </lineage>
</organism>
<dbReference type="Proteomes" id="UP001597267">
    <property type="component" value="Unassembled WGS sequence"/>
</dbReference>
<dbReference type="NCBIfam" id="TIGR03173">
    <property type="entry name" value="pbuX"/>
    <property type="match status" value="1"/>
</dbReference>
<evidence type="ECO:0000256" key="7">
    <source>
        <dbReference type="ARBA" id="ARBA00023136"/>
    </source>
</evidence>
<feature type="transmembrane region" description="Helical" evidence="8">
    <location>
        <begin position="124"/>
        <end position="144"/>
    </location>
</feature>
<evidence type="ECO:0000256" key="4">
    <source>
        <dbReference type="ARBA" id="ARBA00022475"/>
    </source>
</evidence>
<reference evidence="10" key="1">
    <citation type="journal article" date="2019" name="Int. J. Syst. Evol. Microbiol.">
        <title>The Global Catalogue of Microorganisms (GCM) 10K type strain sequencing project: providing services to taxonomists for standard genome sequencing and annotation.</title>
        <authorList>
            <consortium name="The Broad Institute Genomics Platform"/>
            <consortium name="The Broad Institute Genome Sequencing Center for Infectious Disease"/>
            <person name="Wu L."/>
            <person name="Ma J."/>
        </authorList>
    </citation>
    <scope>NUCLEOTIDE SEQUENCE [LARGE SCALE GENOMIC DNA]</scope>
    <source>
        <strain evidence="10">CCM 8896</strain>
    </source>
</reference>
<feature type="transmembrane region" description="Helical" evidence="8">
    <location>
        <begin position="233"/>
        <end position="257"/>
    </location>
</feature>